<evidence type="ECO:0000256" key="1">
    <source>
        <dbReference type="SAM" id="MobiDB-lite"/>
    </source>
</evidence>
<protein>
    <submittedName>
        <fullName evidence="2">Transposon-derived Buster3 transposase-like protein</fullName>
    </submittedName>
</protein>
<feature type="compositionally biased region" description="Polar residues" evidence="1">
    <location>
        <begin position="20"/>
        <end position="34"/>
    </location>
</feature>
<evidence type="ECO:0000313" key="3">
    <source>
        <dbReference type="Proteomes" id="UP000820818"/>
    </source>
</evidence>
<proteinExistence type="predicted"/>
<keyword evidence="3" id="KW-1185">Reference proteome</keyword>
<dbReference type="EMBL" id="WJBH02000002">
    <property type="protein sequence ID" value="KAI9562457.1"/>
    <property type="molecule type" value="Genomic_DNA"/>
</dbReference>
<gene>
    <name evidence="2" type="ORF">GHT06_009890</name>
</gene>
<reference evidence="2 3" key="1">
    <citation type="submission" date="2022-05" db="EMBL/GenBank/DDBJ databases">
        <title>A multi-omics perspective on studying reproductive biology in Daphnia sinensis.</title>
        <authorList>
            <person name="Jia J."/>
        </authorList>
    </citation>
    <scope>NUCLEOTIDE SEQUENCE [LARGE SCALE GENOMIC DNA]</scope>
    <source>
        <strain evidence="2 3">WSL</strain>
    </source>
</reference>
<accession>A0AAD5PX16</accession>
<evidence type="ECO:0000313" key="2">
    <source>
        <dbReference type="EMBL" id="KAI9562457.1"/>
    </source>
</evidence>
<sequence>MSGVDERPVNCDYEIIGVVKNQTELTDPDNQTQPPDKEEKRKKRAVKLRVEREQISSGKAKRKDSEKARRKQAAGPYPNEPQEKEKQSEGFVDAWLQVPAFQLWLQKAVDRRTGVFKAQCVLRVQKNEEVMRQRRQLESYFVSLLAIIAGKQLPISLIDTVVPLLRKVHPKDKRLKNVQLGRTKASTIIYDGFGSRLKKTLVEKLKEQWFSVIIDGTTDVTVDTACYRRSILGSS</sequence>
<organism evidence="2 3">
    <name type="scientific">Daphnia sinensis</name>
    <dbReference type="NCBI Taxonomy" id="1820382"/>
    <lineage>
        <taxon>Eukaryota</taxon>
        <taxon>Metazoa</taxon>
        <taxon>Ecdysozoa</taxon>
        <taxon>Arthropoda</taxon>
        <taxon>Crustacea</taxon>
        <taxon>Branchiopoda</taxon>
        <taxon>Diplostraca</taxon>
        <taxon>Cladocera</taxon>
        <taxon>Anomopoda</taxon>
        <taxon>Daphniidae</taxon>
        <taxon>Daphnia</taxon>
        <taxon>Daphnia similis group</taxon>
    </lineage>
</organism>
<comment type="caution">
    <text evidence="2">The sequence shown here is derived from an EMBL/GenBank/DDBJ whole genome shotgun (WGS) entry which is preliminary data.</text>
</comment>
<dbReference type="Proteomes" id="UP000820818">
    <property type="component" value="Linkage Group LG2"/>
</dbReference>
<feature type="region of interest" description="Disordered" evidence="1">
    <location>
        <begin position="18"/>
        <end position="88"/>
    </location>
</feature>
<dbReference type="AlphaFoldDB" id="A0AAD5PX16"/>
<name>A0AAD5PX16_9CRUS</name>